<evidence type="ECO:0000313" key="6">
    <source>
        <dbReference type="Proteomes" id="UP000605990"/>
    </source>
</evidence>
<accession>A0ABR7IZ15</accession>
<feature type="domain" description="Fibronectin type-III" evidence="3">
    <location>
        <begin position="908"/>
        <end position="999"/>
    </location>
</feature>
<feature type="domain" description="Fibronectin type-III" evidence="3">
    <location>
        <begin position="432"/>
        <end position="523"/>
    </location>
</feature>
<dbReference type="Proteomes" id="UP000605990">
    <property type="component" value="Unassembled WGS sequence"/>
</dbReference>
<dbReference type="Pfam" id="PF23759">
    <property type="entry name" value="GBD_T9SS_assoc"/>
    <property type="match status" value="2"/>
</dbReference>
<dbReference type="RefSeq" id="WP_187003013.1">
    <property type="nucleotide sequence ID" value="NZ_JAANOQ010000005.1"/>
</dbReference>
<dbReference type="InterPro" id="IPR035914">
    <property type="entry name" value="Sperma_CUB_dom_sf"/>
</dbReference>
<dbReference type="Gene3D" id="2.60.40.10">
    <property type="entry name" value="Immunoglobulins"/>
    <property type="match status" value="4"/>
</dbReference>
<dbReference type="Pfam" id="PF00932">
    <property type="entry name" value="LTD"/>
    <property type="match status" value="1"/>
</dbReference>
<evidence type="ECO:0000313" key="5">
    <source>
        <dbReference type="EMBL" id="MBC5835016.1"/>
    </source>
</evidence>
<feature type="domain" description="LTD" evidence="4">
    <location>
        <begin position="1533"/>
        <end position="1661"/>
    </location>
</feature>
<dbReference type="InterPro" id="IPR036116">
    <property type="entry name" value="FN3_sf"/>
</dbReference>
<dbReference type="Pfam" id="PF00041">
    <property type="entry name" value="fn3"/>
    <property type="match status" value="2"/>
</dbReference>
<keyword evidence="6" id="KW-1185">Reference proteome</keyword>
<feature type="non-terminal residue" evidence="5">
    <location>
        <position position="2112"/>
    </location>
</feature>
<dbReference type="Gene3D" id="2.60.40.1220">
    <property type="match status" value="2"/>
</dbReference>
<dbReference type="SMART" id="SM00060">
    <property type="entry name" value="FN3"/>
    <property type="match status" value="4"/>
</dbReference>
<gene>
    <name evidence="5" type="ORF">H8R27_08960</name>
</gene>
<dbReference type="Gene3D" id="2.60.120.290">
    <property type="entry name" value="Spermadhesin, CUB domain"/>
    <property type="match status" value="1"/>
</dbReference>
<dbReference type="SUPFAM" id="SSF49265">
    <property type="entry name" value="Fibronectin type III"/>
    <property type="match status" value="4"/>
</dbReference>
<dbReference type="InterPro" id="IPR013783">
    <property type="entry name" value="Ig-like_fold"/>
</dbReference>
<name>A0ABR7IZ15_9FLAO</name>
<dbReference type="InterPro" id="IPR003961">
    <property type="entry name" value="FN3_dom"/>
</dbReference>
<feature type="chain" id="PRO_5046507468" evidence="2">
    <location>
        <begin position="20"/>
        <end position="2112"/>
    </location>
</feature>
<comment type="caution">
    <text evidence="5">The sequence shown here is derived from an EMBL/GenBank/DDBJ whole genome shotgun (WGS) entry which is preliminary data.</text>
</comment>
<evidence type="ECO:0000256" key="1">
    <source>
        <dbReference type="ARBA" id="ARBA00022729"/>
    </source>
</evidence>
<dbReference type="InterPro" id="IPR056600">
    <property type="entry name" value="GBD_T9SS_assoc"/>
</dbReference>
<evidence type="ECO:0000259" key="4">
    <source>
        <dbReference type="PROSITE" id="PS51841"/>
    </source>
</evidence>
<dbReference type="PROSITE" id="PS51841">
    <property type="entry name" value="LTD"/>
    <property type="match status" value="1"/>
</dbReference>
<dbReference type="InterPro" id="IPR014755">
    <property type="entry name" value="Cu-Rt/internalin_Ig-like"/>
</dbReference>
<dbReference type="SUPFAM" id="SSF49854">
    <property type="entry name" value="Spermadhesin, CUB domain"/>
    <property type="match status" value="1"/>
</dbReference>
<evidence type="ECO:0000256" key="2">
    <source>
        <dbReference type="SAM" id="SignalP"/>
    </source>
</evidence>
<dbReference type="CDD" id="cd00063">
    <property type="entry name" value="FN3"/>
    <property type="match status" value="2"/>
</dbReference>
<dbReference type="Pfam" id="PF13585">
    <property type="entry name" value="CHU_C"/>
    <property type="match status" value="1"/>
</dbReference>
<organism evidence="5 6">
    <name type="scientific">Flavobacterium bernardetii</name>
    <dbReference type="NCBI Taxonomy" id="2813823"/>
    <lineage>
        <taxon>Bacteria</taxon>
        <taxon>Pseudomonadati</taxon>
        <taxon>Bacteroidota</taxon>
        <taxon>Flavobacteriia</taxon>
        <taxon>Flavobacteriales</taxon>
        <taxon>Flavobacteriaceae</taxon>
        <taxon>Flavobacterium</taxon>
    </lineage>
</organism>
<dbReference type="InterPro" id="IPR001322">
    <property type="entry name" value="Lamin_tail_dom"/>
</dbReference>
<proteinExistence type="predicted"/>
<feature type="signal peptide" evidence="2">
    <location>
        <begin position="1"/>
        <end position="19"/>
    </location>
</feature>
<sequence>MKKLLLLLLFMFAGLNVFGQENFDGLTAPALPAGWAQFETGTGVIPGQAWLTTNSAAFTYGGTGNSAFLNRENVPAGQAIDWLVTNQITVPANGQLRFQTKTIQAGVQGSLFDIKISTASQTNPADFTNLISYDEASLTATNNVFEEKIIDLSVYPNGTLVYIAFVMTNDNGDRWVIDNVNVVQKCMDPIGPLTTSNETTTSAQLSWGTPAGAGVTQWEVQVVESTLPFTDPSVQTQIANTNVNYVFGGLLQNKIYKFQVRSVCSSGLGNYQSDWFGPKVFQTASLGDYCSGPIVVGALPYQTVDNTANYLDTNDIVQPLTCSGTANNYMSGNDVFYSFTPTFTGNIAINLAPTATFSSIHVYSACPGTGGATCLAGVANNNANPRNINPFPVVANTTYYIIISSYVSATVPISTQQTVGYTLTIQQVFCNQPTGLTATNITSTSAELGWAANAGTTAWQYSFAPAPYGLPSGTSIINNTTSNTGNIAAGIPGVVYQYYVRADCNDGNHSIWSGPFTYTLPQVATPLNFTDGFETLTGWTLSSLGQVNKWAIGTGINNGGTHALYITDDNGVTNAYNNTATSVVHAYKDFVIPAGATQLDLTFDWRSLGELADYITVWTVPATFNPVIGTPITALANSRIKVGNDLTGTTSFSTQNYTVNASPYAGSNMRLVFEWRNNNTAGNQPPAAIDNIKLDLITCPKPGSLVISNIGYNAAQLVWANGGSESQWEIIVLPAGSPAPNAGSVGTITNIASPYVITGLTSVTCYDVYVRARCSATQFSFWSVPVNFCTTPNYCAGDHFYDTGGISGNYQNSENITSIICPDNAGDVVTVVFNSFSLAAGDTLTIRDGNLPTSPVVGTPYTGTNLPPSFSATSASGCLTFVFSSTANGVSAGWDATIYCTPPITCPKPASVIVSNITASSVDLSWTESGTATAWQVLVVPAGSNVPVFTATGIGYSSTTITYPGLFPSTAYTVYVRAICSSSNKSFWTDGINFSTPPVNDNCINAIQAFVNADLACVNTNPVDLKGATPSITTGTCNVNANDVWYKFTATSTTHTIQTEGTAAVMGAVNLALYSGTCASLNLIQCGTTQTVAGPTVVGNAIEGHVANGLTIGQTYYIRLVTTLATDSSIPFKLCIGSVSCTGADPLCAGVTYSNSVDVINFGNYGCLGTSPNVKFFFIQAGITGNYTCDISQTSGDVDYALWGPYATKQIGCNDVPNQTPIRCSFSAAAEESFVLPVIAGQFYILMVTNYANDPGTISIVTNQTQPTCYNADFHYSAPAYCKDESPASPIFVSGGSAGTFTATPAGMSITPSTGVIDFAASAPGNYVVTNTVIPNNLPPYTNDPITHSVLVTVTQPSNATITYANNAIFCNSDATTYPVIPTGNSGPNPFYSATPSGLQYALDPISGSLTPSLAQPGIYTVTMTIPANGGCALYTTTKIVEILVSPVIPYIQDVNACNSYVLPALTVGNYFTTTGGVGPLNAGDVISANQTIYVYATNGTCSSQVSFNVNVISIPTPTFDYLTQPTCAVQTGSINITAPVSAGGTVPTNLFISEVTDANTGQLSYVELYNGTSAPINLSTYKLRVFTTSGGLPYTTSCDNALSGTILANSTFVIKLSTNASIPGVAHNLPLTTCQGVNNNDNIKLTTSTNVVVDNWGTTDGSTFTPAGQSGYTYRRLANATPLPSSTWNPLDWSTTDPENYSNLGQYTLNTSSYEYSVDGGTYQTSTTFTGLTPGNHTFIVHDLINNCYSAPIPFTINAVPYTTAVTDFTYTTPVCITNTTNPTPALAAGFTSGGTFSYTGGAGLVLNLNSSTGIINLVGSDAGTYVVTYTYAENLANCIHTNSSSSTIVITPFVTATFAQITNICQNTTAPTLPLSSTNIPPITGTWNAAINTGTAGTTTYTFTPNPGQCGVGTTMNITVDPIVVPTFPAIANICQNTTAPTLPLSSTNTPPIIGTWNAAINTSTAGTTTYTFTPSAGQCSQAISIPVTIVPIVTPTFTPVETLCVGDANVTLPTISNNSIEGSWSPAVVNTSVDGTFVYTFTPDDLSDCASTTTMTVKIELCDIQKGISPNGDDKNDYLKLKANKVEIFNRYGKEVYSKTDYNNDWHGQ</sequence>
<evidence type="ECO:0000259" key="3">
    <source>
        <dbReference type="PROSITE" id="PS50853"/>
    </source>
</evidence>
<feature type="domain" description="Fibronectin type-III" evidence="3">
    <location>
        <begin position="189"/>
        <end position="286"/>
    </location>
</feature>
<feature type="domain" description="Fibronectin type-III" evidence="3">
    <location>
        <begin position="701"/>
        <end position="793"/>
    </location>
</feature>
<reference evidence="5 6" key="1">
    <citation type="submission" date="2020-08" db="EMBL/GenBank/DDBJ databases">
        <title>Description of novel Flavobacterium F-408 isolate.</title>
        <authorList>
            <person name="Saticioglu I.B."/>
            <person name="Duman M."/>
            <person name="Altun S."/>
        </authorList>
    </citation>
    <scope>NUCLEOTIDE SEQUENCE [LARGE SCALE GENOMIC DNA]</scope>
    <source>
        <strain evidence="5 6">F-408</strain>
    </source>
</reference>
<dbReference type="NCBIfam" id="NF038128">
    <property type="entry name" value="choice_anch_J"/>
    <property type="match status" value="1"/>
</dbReference>
<dbReference type="EMBL" id="JACRUN010000004">
    <property type="protein sequence ID" value="MBC5835016.1"/>
    <property type="molecule type" value="Genomic_DNA"/>
</dbReference>
<dbReference type="Gene3D" id="2.60.120.200">
    <property type="match status" value="1"/>
</dbReference>
<dbReference type="PROSITE" id="PS50853">
    <property type="entry name" value="FN3"/>
    <property type="match status" value="4"/>
</dbReference>
<protein>
    <submittedName>
        <fullName evidence="5">Fibronectin type III domain-containing protein</fullName>
    </submittedName>
</protein>
<keyword evidence="1 2" id="KW-0732">Signal</keyword>